<evidence type="ECO:0008006" key="3">
    <source>
        <dbReference type="Google" id="ProtNLM"/>
    </source>
</evidence>
<evidence type="ECO:0000313" key="2">
    <source>
        <dbReference type="Proteomes" id="UP001258181"/>
    </source>
</evidence>
<dbReference type="RefSeq" id="WP_310258883.1">
    <property type="nucleotide sequence ID" value="NZ_JAVDWA010000003.1"/>
</dbReference>
<comment type="caution">
    <text evidence="1">The sequence shown here is derived from an EMBL/GenBank/DDBJ whole genome shotgun (WGS) entry which is preliminary data.</text>
</comment>
<evidence type="ECO:0000313" key="1">
    <source>
        <dbReference type="EMBL" id="MDR7073387.1"/>
    </source>
</evidence>
<name>A0ABU1U1P3_9BACL</name>
<accession>A0ABU1U1P3</accession>
<protein>
    <recommendedName>
        <fullName evidence="3">DUF1828 domain-containing protein</fullName>
    </recommendedName>
</protein>
<organism evidence="1 2">
    <name type="scientific">Fictibacillus barbaricus</name>
    <dbReference type="NCBI Taxonomy" id="182136"/>
    <lineage>
        <taxon>Bacteria</taxon>
        <taxon>Bacillati</taxon>
        <taxon>Bacillota</taxon>
        <taxon>Bacilli</taxon>
        <taxon>Bacillales</taxon>
        <taxon>Fictibacillaceae</taxon>
        <taxon>Fictibacillus</taxon>
    </lineage>
</organism>
<reference evidence="1 2" key="1">
    <citation type="submission" date="2023-07" db="EMBL/GenBank/DDBJ databases">
        <title>Sorghum-associated microbial communities from plants grown in Nebraska, USA.</title>
        <authorList>
            <person name="Schachtman D."/>
        </authorList>
    </citation>
    <scope>NUCLEOTIDE SEQUENCE [LARGE SCALE GENOMIC DNA]</scope>
    <source>
        <strain evidence="1 2">BE211</strain>
    </source>
</reference>
<dbReference type="Proteomes" id="UP001258181">
    <property type="component" value="Unassembled WGS sequence"/>
</dbReference>
<gene>
    <name evidence="1" type="ORF">J2X07_002373</name>
</gene>
<dbReference type="EMBL" id="JAVDWA010000003">
    <property type="protein sequence ID" value="MDR7073387.1"/>
    <property type="molecule type" value="Genomic_DNA"/>
</dbReference>
<sequence>MNLFSSQTEESFSFLVSNYGFTNPIATDGSWKTTFLYENKEIVIEIELNYKDMDVFVFITQTENKKLSNQAIKYHLEELINKNRIKSNGNQTTIEQFEKTIYTKADLLQSHVEGILANQSKKEAIQKR</sequence>
<proteinExistence type="predicted"/>
<keyword evidence="2" id="KW-1185">Reference proteome</keyword>